<evidence type="ECO:0000313" key="2">
    <source>
        <dbReference type="EMBL" id="GIO31672.1"/>
    </source>
</evidence>
<proteinExistence type="predicted"/>
<reference evidence="2" key="1">
    <citation type="submission" date="2021-03" db="EMBL/GenBank/DDBJ databases">
        <title>Antimicrobial resistance genes in bacteria isolated from Japanese honey, and their potential for conferring macrolide and lincosamide resistance in the American foulbrood pathogen Paenibacillus larvae.</title>
        <authorList>
            <person name="Okamoto M."/>
            <person name="Kumagai M."/>
            <person name="Kanamori H."/>
            <person name="Takamatsu D."/>
        </authorList>
    </citation>
    <scope>NUCLEOTIDE SEQUENCE</scope>
    <source>
        <strain evidence="2">J2TS6</strain>
    </source>
</reference>
<keyword evidence="1" id="KW-0732">Signal</keyword>
<evidence type="ECO:0000313" key="3">
    <source>
        <dbReference type="Proteomes" id="UP000679779"/>
    </source>
</evidence>
<keyword evidence="3" id="KW-1185">Reference proteome</keyword>
<dbReference type="EMBL" id="BORQ01000003">
    <property type="protein sequence ID" value="GIO31672.1"/>
    <property type="molecule type" value="Genomic_DNA"/>
</dbReference>
<dbReference type="SUPFAM" id="SSF109998">
    <property type="entry name" value="Triger factor/SurA peptide-binding domain-like"/>
    <property type="match status" value="1"/>
</dbReference>
<sequence length="238" mass="26448">MKLSKLTVVIGGACLSLLLVGSAFAANAFTPSADKTQIISSTFDELKGKLEQYKDKRSLAADVPLVQGDDFQISKQDFIFYKSNMEMINKLQNNGSKSLNSASFSDDTLIGEMVKKELTVSYAKKLGLEVTPQEVDAVIQQERSYLNDFSITGENNELVREIMKYRIGMTGLSDDEFWNSESTREQYEKALLMGKLYDKLVAEGKFEKGDGAAFGNFQKTLLEEAKGSVIVNKEVLDK</sequence>
<dbReference type="Proteomes" id="UP000679779">
    <property type="component" value="Unassembled WGS sequence"/>
</dbReference>
<dbReference type="RefSeq" id="WP_160042565.1">
    <property type="nucleotide sequence ID" value="NZ_BORQ01000003.1"/>
</dbReference>
<organism evidence="2 3">
    <name type="scientific">Paenibacillus albilobatus</name>
    <dbReference type="NCBI Taxonomy" id="2716884"/>
    <lineage>
        <taxon>Bacteria</taxon>
        <taxon>Bacillati</taxon>
        <taxon>Bacillota</taxon>
        <taxon>Bacilli</taxon>
        <taxon>Bacillales</taxon>
        <taxon>Paenibacillaceae</taxon>
        <taxon>Paenibacillus</taxon>
    </lineage>
</organism>
<comment type="caution">
    <text evidence="2">The sequence shown here is derived from an EMBL/GenBank/DDBJ whole genome shotgun (WGS) entry which is preliminary data.</text>
</comment>
<name>A0A919XJ39_9BACL</name>
<feature type="signal peptide" evidence="1">
    <location>
        <begin position="1"/>
        <end position="25"/>
    </location>
</feature>
<gene>
    <name evidence="2" type="ORF">J2TS6_28130</name>
</gene>
<dbReference type="AlphaFoldDB" id="A0A919XJ39"/>
<feature type="chain" id="PRO_5036696312" evidence="1">
    <location>
        <begin position="26"/>
        <end position="238"/>
    </location>
</feature>
<evidence type="ECO:0000256" key="1">
    <source>
        <dbReference type="SAM" id="SignalP"/>
    </source>
</evidence>
<protein>
    <submittedName>
        <fullName evidence="2">Uncharacterized protein</fullName>
    </submittedName>
</protein>
<accession>A0A919XJ39</accession>
<dbReference type="InterPro" id="IPR027304">
    <property type="entry name" value="Trigger_fact/SurA_dom_sf"/>
</dbReference>